<organism evidence="2 3">
    <name type="scientific">Lactuca virosa</name>
    <dbReference type="NCBI Taxonomy" id="75947"/>
    <lineage>
        <taxon>Eukaryota</taxon>
        <taxon>Viridiplantae</taxon>
        <taxon>Streptophyta</taxon>
        <taxon>Embryophyta</taxon>
        <taxon>Tracheophyta</taxon>
        <taxon>Spermatophyta</taxon>
        <taxon>Magnoliopsida</taxon>
        <taxon>eudicotyledons</taxon>
        <taxon>Gunneridae</taxon>
        <taxon>Pentapetalae</taxon>
        <taxon>asterids</taxon>
        <taxon>campanulids</taxon>
        <taxon>Asterales</taxon>
        <taxon>Asteraceae</taxon>
        <taxon>Cichorioideae</taxon>
        <taxon>Cichorieae</taxon>
        <taxon>Lactucinae</taxon>
        <taxon>Lactuca</taxon>
    </lineage>
</organism>
<accession>A0AAU9N353</accession>
<dbReference type="AlphaFoldDB" id="A0AAU9N353"/>
<sequence>MWISSSHTHRIKMVREWKSVAEDGGGGNIYGGFADHAIMIFWAALFTFSIITTLIFSCADGASKDNVSDPHNHASACGGGCGGGCGG</sequence>
<name>A0AAU9N353_9ASTR</name>
<keyword evidence="1" id="KW-0812">Transmembrane</keyword>
<dbReference type="Proteomes" id="UP001157418">
    <property type="component" value="Unassembled WGS sequence"/>
</dbReference>
<keyword evidence="1" id="KW-1133">Transmembrane helix</keyword>
<keyword evidence="1" id="KW-0472">Membrane</keyword>
<dbReference type="PANTHER" id="PTHR37199:SF5">
    <property type="entry name" value="TRANSMEMBRANE PROTEIN"/>
    <property type="match status" value="1"/>
</dbReference>
<reference evidence="2 3" key="1">
    <citation type="submission" date="2022-01" db="EMBL/GenBank/DDBJ databases">
        <authorList>
            <person name="Xiong W."/>
            <person name="Schranz E."/>
        </authorList>
    </citation>
    <scope>NUCLEOTIDE SEQUENCE [LARGE SCALE GENOMIC DNA]</scope>
</reference>
<dbReference type="EMBL" id="CAKMRJ010003334">
    <property type="protein sequence ID" value="CAH1431343.1"/>
    <property type="molecule type" value="Genomic_DNA"/>
</dbReference>
<keyword evidence="3" id="KW-1185">Reference proteome</keyword>
<gene>
    <name evidence="2" type="ORF">LVIROSA_LOCUS18062</name>
</gene>
<comment type="caution">
    <text evidence="2">The sequence shown here is derived from an EMBL/GenBank/DDBJ whole genome shotgun (WGS) entry which is preliminary data.</text>
</comment>
<evidence type="ECO:0000313" key="3">
    <source>
        <dbReference type="Proteomes" id="UP001157418"/>
    </source>
</evidence>
<feature type="transmembrane region" description="Helical" evidence="1">
    <location>
        <begin position="37"/>
        <end position="56"/>
    </location>
</feature>
<proteinExistence type="predicted"/>
<evidence type="ECO:0008006" key="4">
    <source>
        <dbReference type="Google" id="ProtNLM"/>
    </source>
</evidence>
<protein>
    <recommendedName>
        <fullName evidence="4">Glycine-rich protein</fullName>
    </recommendedName>
</protein>
<dbReference type="PANTHER" id="PTHR37199">
    <property type="entry name" value="TRANSMEMBRANE PROTEIN"/>
    <property type="match status" value="1"/>
</dbReference>
<evidence type="ECO:0000256" key="1">
    <source>
        <dbReference type="SAM" id="Phobius"/>
    </source>
</evidence>
<evidence type="ECO:0000313" key="2">
    <source>
        <dbReference type="EMBL" id="CAH1431343.1"/>
    </source>
</evidence>